<comment type="caution">
    <text evidence="3">The sequence shown here is derived from an EMBL/GenBank/DDBJ whole genome shotgun (WGS) entry which is preliminary data.</text>
</comment>
<dbReference type="Proteomes" id="UP000576152">
    <property type="component" value="Unassembled WGS sequence"/>
</dbReference>
<organism evidence="3 4">
    <name type="scientific">Limimaricola variabilis</name>
    <dbReference type="NCBI Taxonomy" id="1492771"/>
    <lineage>
        <taxon>Bacteria</taxon>
        <taxon>Pseudomonadati</taxon>
        <taxon>Pseudomonadota</taxon>
        <taxon>Alphaproteobacteria</taxon>
        <taxon>Rhodobacterales</taxon>
        <taxon>Paracoccaceae</taxon>
        <taxon>Limimaricola</taxon>
    </lineage>
</organism>
<protein>
    <submittedName>
        <fullName evidence="3">Multidrug efflux pump subunit AcrA (Membrane-fusion protein)</fullName>
    </submittedName>
</protein>
<dbReference type="EMBL" id="JACIBX010000013">
    <property type="protein sequence ID" value="MBB3713351.1"/>
    <property type="molecule type" value="Genomic_DNA"/>
</dbReference>
<keyword evidence="4" id="KW-1185">Reference proteome</keyword>
<evidence type="ECO:0000313" key="3">
    <source>
        <dbReference type="EMBL" id="MBB3713351.1"/>
    </source>
</evidence>
<sequence>MIPMLRLLLVLAVIAASSGFAVWQATRLDAALAPDDAAASGRPGRPGRRAESRAAAVALATTTLSPVTPVSTAYGRVVAPRTVEIAPAVTGRVAWVAEGLRDGARVAAGELLLRIDDSTARTVLAEAQATRAAAETALTDARRRIGELEAEMALLEEVAALRAANLERVGALAQSGGVAASTRDDAAAQALGARQSVAAQAAQIAAAESEVRQGEIALEQAGLAVERAERTLEDHELHAPIGGLYTGAVPVAGQSVTAAALGQITDLDALEVRAEPTRSTLARLSDETGALLPLPAEIKAPGGGLAQGRLDRLSLETGNDGTTRGIAVLRVETGGCACLQPGDFVELRIEEPSHEAVAVPHDALSADDTLLVVDETGLLDRVAVEVERRTVDAAILTPDAAGLRYVVAPTPELIAGGRIALPETAERVESPNEAEMVDLDPPTRARLMARLEAGEGLPAPLRARIESALETGAAPAAMLERLDRVSEN</sequence>
<evidence type="ECO:0000313" key="4">
    <source>
        <dbReference type="Proteomes" id="UP000576152"/>
    </source>
</evidence>
<keyword evidence="2" id="KW-0732">Signal</keyword>
<evidence type="ECO:0000256" key="2">
    <source>
        <dbReference type="SAM" id="SignalP"/>
    </source>
</evidence>
<gene>
    <name evidence="3" type="ORF">FHS00_002953</name>
</gene>
<proteinExistence type="predicted"/>
<dbReference type="RefSeq" id="WP_183474832.1">
    <property type="nucleotide sequence ID" value="NZ_JACIBX010000013.1"/>
</dbReference>
<feature type="signal peptide" evidence="2">
    <location>
        <begin position="1"/>
        <end position="21"/>
    </location>
</feature>
<dbReference type="Gene3D" id="2.40.50.100">
    <property type="match status" value="1"/>
</dbReference>
<dbReference type="Gene3D" id="2.40.30.170">
    <property type="match status" value="1"/>
</dbReference>
<feature type="chain" id="PRO_5045557237" evidence="2">
    <location>
        <begin position="22"/>
        <end position="488"/>
    </location>
</feature>
<name>A0ABR6HSB0_9RHOB</name>
<reference evidence="3 4" key="1">
    <citation type="submission" date="2020-08" db="EMBL/GenBank/DDBJ databases">
        <title>Genomic Encyclopedia of Type Strains, Phase III (KMG-III): the genomes of soil and plant-associated and newly described type strains.</title>
        <authorList>
            <person name="Whitman W."/>
        </authorList>
    </citation>
    <scope>NUCLEOTIDE SEQUENCE [LARGE SCALE GENOMIC DNA]</scope>
    <source>
        <strain evidence="3 4">CECT 8572</strain>
    </source>
</reference>
<evidence type="ECO:0000256" key="1">
    <source>
        <dbReference type="SAM" id="Coils"/>
    </source>
</evidence>
<dbReference type="PANTHER" id="PTHR30469">
    <property type="entry name" value="MULTIDRUG RESISTANCE PROTEIN MDTA"/>
    <property type="match status" value="1"/>
</dbReference>
<dbReference type="Gene3D" id="1.10.287.470">
    <property type="entry name" value="Helix hairpin bin"/>
    <property type="match status" value="1"/>
</dbReference>
<dbReference type="SUPFAM" id="SSF111369">
    <property type="entry name" value="HlyD-like secretion proteins"/>
    <property type="match status" value="1"/>
</dbReference>
<keyword evidence="1" id="KW-0175">Coiled coil</keyword>
<feature type="coiled-coil region" evidence="1">
    <location>
        <begin position="124"/>
        <end position="158"/>
    </location>
</feature>
<accession>A0ABR6HSB0</accession>